<dbReference type="SUPFAM" id="SSF53067">
    <property type="entry name" value="Actin-like ATPase domain"/>
    <property type="match status" value="2"/>
</dbReference>
<dbReference type="Gene3D" id="3.30.420.40">
    <property type="match status" value="2"/>
</dbReference>
<gene>
    <name evidence="6" type="ORF">P879_01243</name>
</gene>
<evidence type="ECO:0000313" key="6">
    <source>
        <dbReference type="EMBL" id="KAF8570796.1"/>
    </source>
</evidence>
<dbReference type="Pfam" id="PF00012">
    <property type="entry name" value="HSP70"/>
    <property type="match status" value="1"/>
</dbReference>
<evidence type="ECO:0000256" key="5">
    <source>
        <dbReference type="SAM" id="Coils"/>
    </source>
</evidence>
<protein>
    <submittedName>
        <fullName evidence="6">Uncharacterized protein</fullName>
    </submittedName>
</protein>
<proteinExistence type="inferred from homology"/>
<evidence type="ECO:0000256" key="3">
    <source>
        <dbReference type="ARBA" id="ARBA00022840"/>
    </source>
</evidence>
<dbReference type="FunFam" id="3.90.640.10:FF:000003">
    <property type="entry name" value="Molecular chaperone DnaK"/>
    <property type="match status" value="1"/>
</dbReference>
<keyword evidence="2 4" id="KW-0547">Nucleotide-binding</keyword>
<keyword evidence="3 4" id="KW-0067">ATP-binding</keyword>
<evidence type="ECO:0000256" key="1">
    <source>
        <dbReference type="ARBA" id="ARBA00007381"/>
    </source>
</evidence>
<dbReference type="GO" id="GO:0005524">
    <property type="term" value="F:ATP binding"/>
    <property type="evidence" value="ECO:0007669"/>
    <property type="project" value="UniProtKB-KW"/>
</dbReference>
<organism evidence="6 7">
    <name type="scientific">Paragonimus westermani</name>
    <dbReference type="NCBI Taxonomy" id="34504"/>
    <lineage>
        <taxon>Eukaryota</taxon>
        <taxon>Metazoa</taxon>
        <taxon>Spiralia</taxon>
        <taxon>Lophotrochozoa</taxon>
        <taxon>Platyhelminthes</taxon>
        <taxon>Trematoda</taxon>
        <taxon>Digenea</taxon>
        <taxon>Plagiorchiida</taxon>
        <taxon>Troglotremata</taxon>
        <taxon>Troglotrematidae</taxon>
        <taxon>Paragonimus</taxon>
    </lineage>
</organism>
<accession>A0A8T0DTX4</accession>
<dbReference type="GO" id="GO:0140662">
    <property type="term" value="F:ATP-dependent protein folding chaperone"/>
    <property type="evidence" value="ECO:0007669"/>
    <property type="project" value="InterPro"/>
</dbReference>
<dbReference type="InterPro" id="IPR029047">
    <property type="entry name" value="HSP70_peptide-bd_sf"/>
</dbReference>
<reference evidence="6 7" key="1">
    <citation type="submission" date="2019-07" db="EMBL/GenBank/DDBJ databases">
        <title>Annotation for the trematode Paragonimus westermani.</title>
        <authorList>
            <person name="Choi Y.-J."/>
        </authorList>
    </citation>
    <scope>NUCLEOTIDE SEQUENCE [LARGE SCALE GENOMIC DNA]</scope>
    <source>
        <strain evidence="6">180907_Pwestermani</strain>
    </source>
</reference>
<dbReference type="Gene3D" id="3.90.640.10">
    <property type="entry name" value="Actin, Chain A, domain 4"/>
    <property type="match status" value="1"/>
</dbReference>
<feature type="coiled-coil region" evidence="5">
    <location>
        <begin position="570"/>
        <end position="600"/>
    </location>
</feature>
<dbReference type="PANTHER" id="PTHR19375">
    <property type="entry name" value="HEAT SHOCK PROTEIN 70KDA"/>
    <property type="match status" value="1"/>
</dbReference>
<evidence type="ECO:0000256" key="4">
    <source>
        <dbReference type="RuleBase" id="RU003322"/>
    </source>
</evidence>
<dbReference type="PROSITE" id="PS00297">
    <property type="entry name" value="HSP70_1"/>
    <property type="match status" value="1"/>
</dbReference>
<comment type="caution">
    <text evidence="6">The sequence shown here is derived from an EMBL/GenBank/DDBJ whole genome shotgun (WGS) entry which is preliminary data.</text>
</comment>
<dbReference type="AlphaFoldDB" id="A0A8T0DTX4"/>
<keyword evidence="5" id="KW-0175">Coiled coil</keyword>
<evidence type="ECO:0000313" key="7">
    <source>
        <dbReference type="Proteomes" id="UP000699462"/>
    </source>
</evidence>
<sequence length="602" mass="67634">MHMPFTRATTPNQQTQAHTECRGMKYKYMKPDTPNKGPVFNTKYLRFAKMPVIGIDLGTTNCCVSVMRRGKPEVIINGLGFRTTPSYVSFTNQQHLVGDAALQQVVVNPLNTIYDAKRMIGRAMNDPCLQADMKIWSFHVVEEAGVPMVEVTDGDSERKLFRPEEISAFILSQLVRDAEDFIGTKVDKAVITVPAYFNDAQRQATREAGRIANLEVEHILNEPTAAALAYARRMRSETNQPKHILVFDLGGGTFDVTLMAVEGNTFNVIYTDGDMNLGGEDFVNNMVNHFLQEIQERTGVDYTNDKHNRHQIRLKCITMKHTLSRLAQSKVGITLKGQAYPMVMTRAKFEDLNEQLFEKTIQIVDRAMQKSGLEKGKIDEVLLVGGSTRIPKIQQLLSQYFDGKELNKQLNPDEAVAMGAAIRAEMTKVEENRYRKTEDAEGGAVDEDDNDEEIVLLERLPLSLGLRTKGGQMGVIIPRNTYVPTCVTRTVGTAKDGQRTISIKVYQGEMPNVKDNLFLGEFTISGLPEHQTKRVNADVTFSVDENMVLTVTAVENITGIKEKMTIEPKARLTDEQIETMQKKLQQYEEHTRQIQTAEGSND</sequence>
<dbReference type="OrthoDB" id="6254988at2759"/>
<dbReference type="PROSITE" id="PS01036">
    <property type="entry name" value="HSP70_3"/>
    <property type="match status" value="1"/>
</dbReference>
<dbReference type="InterPro" id="IPR018181">
    <property type="entry name" value="Heat_shock_70_CS"/>
</dbReference>
<dbReference type="Gene3D" id="2.60.34.10">
    <property type="entry name" value="Substrate Binding Domain Of DNAk, Chain A, domain 1"/>
    <property type="match status" value="1"/>
</dbReference>
<dbReference type="PROSITE" id="PS00329">
    <property type="entry name" value="HSP70_2"/>
    <property type="match status" value="1"/>
</dbReference>
<dbReference type="EMBL" id="JTDF01000905">
    <property type="protein sequence ID" value="KAF8570796.1"/>
    <property type="molecule type" value="Genomic_DNA"/>
</dbReference>
<dbReference type="InterPro" id="IPR043129">
    <property type="entry name" value="ATPase_NBD"/>
</dbReference>
<comment type="similarity">
    <text evidence="1 4">Belongs to the heat shock protein 70 family.</text>
</comment>
<evidence type="ECO:0000256" key="2">
    <source>
        <dbReference type="ARBA" id="ARBA00022741"/>
    </source>
</evidence>
<dbReference type="SUPFAM" id="SSF100920">
    <property type="entry name" value="Heat shock protein 70kD (HSP70), peptide-binding domain"/>
    <property type="match status" value="1"/>
</dbReference>
<dbReference type="FunFam" id="3.30.420.40:FF:000004">
    <property type="entry name" value="Molecular chaperone DnaK"/>
    <property type="match status" value="1"/>
</dbReference>
<keyword evidence="7" id="KW-1185">Reference proteome</keyword>
<dbReference type="InterPro" id="IPR013126">
    <property type="entry name" value="Hsp_70_fam"/>
</dbReference>
<dbReference type="Proteomes" id="UP000699462">
    <property type="component" value="Unassembled WGS sequence"/>
</dbReference>
<dbReference type="CDD" id="cd24028">
    <property type="entry name" value="ASKHA_NBD_HSP70_HSPA1-like"/>
    <property type="match status" value="1"/>
</dbReference>
<name>A0A8T0DTX4_9TREM</name>
<dbReference type="PRINTS" id="PR00301">
    <property type="entry name" value="HEATSHOCK70"/>
</dbReference>